<dbReference type="GO" id="GO:0005886">
    <property type="term" value="C:plasma membrane"/>
    <property type="evidence" value="ECO:0007669"/>
    <property type="project" value="UniProtKB-SubCell"/>
</dbReference>
<name>A0A918XUG2_9PROT</name>
<feature type="transmembrane region" description="Helical" evidence="7">
    <location>
        <begin position="149"/>
        <end position="167"/>
    </location>
</feature>
<feature type="transmembrane region" description="Helical" evidence="7">
    <location>
        <begin position="31"/>
        <end position="48"/>
    </location>
</feature>
<gene>
    <name evidence="9" type="ORF">GCM10017083_32530</name>
</gene>
<feature type="domain" description="Glycine transporter" evidence="8">
    <location>
        <begin position="7"/>
        <end position="79"/>
    </location>
</feature>
<organism evidence="9 10">
    <name type="scientific">Thalassobaculum fulvum</name>
    <dbReference type="NCBI Taxonomy" id="1633335"/>
    <lineage>
        <taxon>Bacteria</taxon>
        <taxon>Pseudomonadati</taxon>
        <taxon>Pseudomonadota</taxon>
        <taxon>Alphaproteobacteria</taxon>
        <taxon>Rhodospirillales</taxon>
        <taxon>Thalassobaculaceae</taxon>
        <taxon>Thalassobaculum</taxon>
    </lineage>
</organism>
<comment type="subcellular location">
    <subcellularLocation>
        <location evidence="1">Cell membrane</location>
        <topology evidence="1">Multi-pass membrane protein</topology>
    </subcellularLocation>
</comment>
<evidence type="ECO:0000313" key="9">
    <source>
        <dbReference type="EMBL" id="GHD54698.1"/>
    </source>
</evidence>
<dbReference type="RefSeq" id="WP_189991480.1">
    <property type="nucleotide sequence ID" value="NZ_BMZS01000007.1"/>
</dbReference>
<dbReference type="Proteomes" id="UP000630353">
    <property type="component" value="Unassembled WGS sequence"/>
</dbReference>
<evidence type="ECO:0000256" key="3">
    <source>
        <dbReference type="ARBA" id="ARBA00022475"/>
    </source>
</evidence>
<feature type="transmembrane region" description="Helical" evidence="7">
    <location>
        <begin position="6"/>
        <end position="24"/>
    </location>
</feature>
<feature type="transmembrane region" description="Helical" evidence="7">
    <location>
        <begin position="87"/>
        <end position="104"/>
    </location>
</feature>
<feature type="domain" description="Glycine transporter" evidence="8">
    <location>
        <begin position="91"/>
        <end position="163"/>
    </location>
</feature>
<feature type="transmembrane region" description="Helical" evidence="7">
    <location>
        <begin position="173"/>
        <end position="196"/>
    </location>
</feature>
<feature type="transmembrane region" description="Helical" evidence="7">
    <location>
        <begin position="63"/>
        <end position="80"/>
    </location>
</feature>
<keyword evidence="3" id="KW-1003">Cell membrane</keyword>
<dbReference type="AlphaFoldDB" id="A0A918XUG2"/>
<keyword evidence="10" id="KW-1185">Reference proteome</keyword>
<sequence>MAGWVAWLDLLGVAVFAATGALVASRKQMDLIGFGLMATATGIGGGTLRDVLLGRPVFWIADGRYLAVCLGIAVLVYVGAHVVQRRFVALLWADAIGIAAYAVMGAELGLRSGAAAAVAVVLGVMTATFGGLIRDVLCQETPLILRREVYATAVAAGAGTYVAALALGAGKPWAAALGFLVGFAIRGGGIQFGWTLPTYKPRPGREYPVE</sequence>
<protein>
    <submittedName>
        <fullName evidence="9">Membrane protein</fullName>
    </submittedName>
</protein>
<evidence type="ECO:0000259" key="8">
    <source>
        <dbReference type="Pfam" id="PF03458"/>
    </source>
</evidence>
<dbReference type="EMBL" id="BMZS01000007">
    <property type="protein sequence ID" value="GHD54698.1"/>
    <property type="molecule type" value="Genomic_DNA"/>
</dbReference>
<dbReference type="PANTHER" id="PTHR30506:SF3">
    <property type="entry name" value="UPF0126 INNER MEMBRANE PROTEIN YADS-RELATED"/>
    <property type="match status" value="1"/>
</dbReference>
<evidence type="ECO:0000256" key="1">
    <source>
        <dbReference type="ARBA" id="ARBA00004651"/>
    </source>
</evidence>
<reference evidence="9" key="1">
    <citation type="journal article" date="2014" name="Int. J. Syst. Evol. Microbiol.">
        <title>Complete genome sequence of Corynebacterium casei LMG S-19264T (=DSM 44701T), isolated from a smear-ripened cheese.</title>
        <authorList>
            <consortium name="US DOE Joint Genome Institute (JGI-PGF)"/>
            <person name="Walter F."/>
            <person name="Albersmeier A."/>
            <person name="Kalinowski J."/>
            <person name="Ruckert C."/>
        </authorList>
    </citation>
    <scope>NUCLEOTIDE SEQUENCE</scope>
    <source>
        <strain evidence="9">KCTC 42651</strain>
    </source>
</reference>
<keyword evidence="5 7" id="KW-1133">Transmembrane helix</keyword>
<evidence type="ECO:0000256" key="7">
    <source>
        <dbReference type="SAM" id="Phobius"/>
    </source>
</evidence>
<evidence type="ECO:0000256" key="4">
    <source>
        <dbReference type="ARBA" id="ARBA00022692"/>
    </source>
</evidence>
<reference evidence="9" key="2">
    <citation type="submission" date="2020-09" db="EMBL/GenBank/DDBJ databases">
        <authorList>
            <person name="Sun Q."/>
            <person name="Kim S."/>
        </authorList>
    </citation>
    <scope>NUCLEOTIDE SEQUENCE</scope>
    <source>
        <strain evidence="9">KCTC 42651</strain>
    </source>
</reference>
<keyword evidence="4 7" id="KW-0812">Transmembrane</keyword>
<evidence type="ECO:0000313" key="10">
    <source>
        <dbReference type="Proteomes" id="UP000630353"/>
    </source>
</evidence>
<evidence type="ECO:0000256" key="6">
    <source>
        <dbReference type="ARBA" id="ARBA00023136"/>
    </source>
</evidence>
<feature type="transmembrane region" description="Helical" evidence="7">
    <location>
        <begin position="116"/>
        <end position="137"/>
    </location>
</feature>
<keyword evidence="6 7" id="KW-0472">Membrane</keyword>
<dbReference type="PANTHER" id="PTHR30506">
    <property type="entry name" value="INNER MEMBRANE PROTEIN"/>
    <property type="match status" value="1"/>
</dbReference>
<evidence type="ECO:0000256" key="2">
    <source>
        <dbReference type="ARBA" id="ARBA00008193"/>
    </source>
</evidence>
<evidence type="ECO:0000256" key="5">
    <source>
        <dbReference type="ARBA" id="ARBA00022989"/>
    </source>
</evidence>
<dbReference type="Pfam" id="PF03458">
    <property type="entry name" value="Gly_transporter"/>
    <property type="match status" value="2"/>
</dbReference>
<comment type="caution">
    <text evidence="9">The sequence shown here is derived from an EMBL/GenBank/DDBJ whole genome shotgun (WGS) entry which is preliminary data.</text>
</comment>
<comment type="similarity">
    <text evidence="2">Belongs to the UPF0126 family.</text>
</comment>
<proteinExistence type="inferred from homology"/>
<accession>A0A918XUG2</accession>
<dbReference type="InterPro" id="IPR005115">
    <property type="entry name" value="Gly_transporter"/>
</dbReference>